<proteinExistence type="inferred from homology"/>
<feature type="transmembrane region" description="Helical" evidence="7">
    <location>
        <begin position="133"/>
        <end position="154"/>
    </location>
</feature>
<feature type="transmembrane region" description="Helical" evidence="7">
    <location>
        <begin position="9"/>
        <end position="27"/>
    </location>
</feature>
<evidence type="ECO:0000259" key="8">
    <source>
        <dbReference type="PROSITE" id="PS50928"/>
    </source>
</evidence>
<evidence type="ECO:0000313" key="9">
    <source>
        <dbReference type="EMBL" id="EFG55455.1"/>
    </source>
</evidence>
<dbReference type="Gene3D" id="1.10.3720.10">
    <property type="entry name" value="MetI-like"/>
    <property type="match status" value="1"/>
</dbReference>
<dbReference type="Pfam" id="PF00528">
    <property type="entry name" value="BPD_transp_1"/>
    <property type="match status" value="1"/>
</dbReference>
<dbReference type="PATRIC" id="fig|585524.9.peg.1079"/>
<keyword evidence="10" id="KW-1185">Reference proteome</keyword>
<dbReference type="OrthoDB" id="9773683at2"/>
<feature type="domain" description="ABC transmembrane type-1" evidence="8">
    <location>
        <begin position="94"/>
        <end position="295"/>
    </location>
</feature>
<dbReference type="PANTHER" id="PTHR43163:SF6">
    <property type="entry name" value="DIPEPTIDE TRANSPORT SYSTEM PERMEASE PROTEIN DPPB-RELATED"/>
    <property type="match status" value="1"/>
</dbReference>
<evidence type="ECO:0000256" key="1">
    <source>
        <dbReference type="ARBA" id="ARBA00004651"/>
    </source>
</evidence>
<dbReference type="SUPFAM" id="SSF161098">
    <property type="entry name" value="MetI-like"/>
    <property type="match status" value="1"/>
</dbReference>
<dbReference type="GO" id="GO:0005886">
    <property type="term" value="C:plasma membrane"/>
    <property type="evidence" value="ECO:0007669"/>
    <property type="project" value="UniProtKB-SubCell"/>
</dbReference>
<reference evidence="9 10" key="1">
    <citation type="submission" date="2010-04" db="EMBL/GenBank/DDBJ databases">
        <authorList>
            <person name="Muzny D."/>
            <person name="Qin X."/>
            <person name="Deng J."/>
            <person name="Jiang H."/>
            <person name="Liu Y."/>
            <person name="Qu J."/>
            <person name="Song X.-Z."/>
            <person name="Zhang L."/>
            <person name="Thornton R."/>
            <person name="Coyle M."/>
            <person name="Francisco L."/>
            <person name="Jackson L."/>
            <person name="Javaid M."/>
            <person name="Korchina V."/>
            <person name="Kovar C."/>
            <person name="Mata R."/>
            <person name="Mathew T."/>
            <person name="Ngo R."/>
            <person name="Nguyen L."/>
            <person name="Nguyen N."/>
            <person name="Okwuonu G."/>
            <person name="Ongeri F."/>
            <person name="Pham C."/>
            <person name="Simmons D."/>
            <person name="Wilczek-Boney K."/>
            <person name="Hale W."/>
            <person name="Jakkamsetti A."/>
            <person name="Pham P."/>
            <person name="Ruth R."/>
            <person name="San Lucas F."/>
            <person name="Warren J."/>
            <person name="Zhang J."/>
            <person name="Zhao Z."/>
            <person name="Zhou C."/>
            <person name="Zhu D."/>
            <person name="Lee S."/>
            <person name="Bess C."/>
            <person name="Blankenburg K."/>
            <person name="Forbes L."/>
            <person name="Fu Q."/>
            <person name="Gubbala S."/>
            <person name="Hirani K."/>
            <person name="Jayaseelan J.C."/>
            <person name="Lara F."/>
            <person name="Munidasa M."/>
            <person name="Palculict T."/>
            <person name="Patil S."/>
            <person name="Pu L.-L."/>
            <person name="Saada N."/>
            <person name="Tang L."/>
            <person name="Weissenberger G."/>
            <person name="Zhu Y."/>
            <person name="Hemphill L."/>
            <person name="Shang Y."/>
            <person name="Youmans B."/>
            <person name="Ayvaz T."/>
            <person name="Ross M."/>
            <person name="Santibanez J."/>
            <person name="Aqrawi P."/>
            <person name="Gross S."/>
            <person name="Joshi V."/>
            <person name="Fowler G."/>
            <person name="Nazareth L."/>
            <person name="Reid J."/>
            <person name="Worley K."/>
            <person name="Petrosino J."/>
            <person name="Highlander S."/>
            <person name="Gibbs R."/>
        </authorList>
    </citation>
    <scope>NUCLEOTIDE SEQUENCE [LARGE SCALE GENOMIC DNA]</scope>
    <source>
        <strain evidence="9 10">DSM 11664</strain>
    </source>
</reference>
<dbReference type="eggNOG" id="COG0601">
    <property type="taxonomic scope" value="Bacteria"/>
</dbReference>
<dbReference type="EMBL" id="ADNY01000032">
    <property type="protein sequence ID" value="EFG55455.1"/>
    <property type="molecule type" value="Genomic_DNA"/>
</dbReference>
<feature type="transmembrane region" description="Helical" evidence="7">
    <location>
        <begin position="227"/>
        <end position="252"/>
    </location>
</feature>
<dbReference type="Pfam" id="PF19300">
    <property type="entry name" value="BPD_transp_1_N"/>
    <property type="match status" value="1"/>
</dbReference>
<dbReference type="InterPro" id="IPR000515">
    <property type="entry name" value="MetI-like"/>
</dbReference>
<sequence length="309" mass="33781">MAKYLLKRILYMILTLFVVATATFFLMKLMPGSPYANEAKMTPTQLKIMNEQYGLNKPVWLQYLIYIGGMLHGNFGTSFQYSNQPVSSLIASRLGASCQLGLQALILGVVLGVIIGAIAAMRQGTWVDSTATVFAIIGKSVPNFVLAVLLQYYIGLKLGWFPIAGWGQFSETILPTIALAVGPLAETARFIRTSMVDTLSSDYIELGKAKGLSRIEVIRKHAMRNSVIPLVTLIGPYAVALMTGSMVIENIFNIPGIGEQFVKSILTNDYPTIMGITMVYCIGLVIVLLITDIVYGLIDPRIRLAGNED</sequence>
<gene>
    <name evidence="9" type="primary">oppB</name>
    <name evidence="9" type="ORF">HMPREF0493_0905</name>
</gene>
<keyword evidence="2 7" id="KW-0813">Transport</keyword>
<dbReference type="InterPro" id="IPR045621">
    <property type="entry name" value="BPD_transp_1_N"/>
</dbReference>
<dbReference type="GO" id="GO:0055085">
    <property type="term" value="P:transmembrane transport"/>
    <property type="evidence" value="ECO:0007669"/>
    <property type="project" value="InterPro"/>
</dbReference>
<dbReference type="PANTHER" id="PTHR43163">
    <property type="entry name" value="DIPEPTIDE TRANSPORT SYSTEM PERMEASE PROTEIN DPPB-RELATED"/>
    <property type="match status" value="1"/>
</dbReference>
<evidence type="ECO:0000256" key="7">
    <source>
        <dbReference type="RuleBase" id="RU363032"/>
    </source>
</evidence>
<dbReference type="PROSITE" id="PS50928">
    <property type="entry name" value="ABC_TM1"/>
    <property type="match status" value="1"/>
</dbReference>
<comment type="caution">
    <text evidence="9">The sequence shown here is derived from an EMBL/GenBank/DDBJ whole genome shotgun (WGS) entry which is preliminary data.</text>
</comment>
<evidence type="ECO:0000256" key="2">
    <source>
        <dbReference type="ARBA" id="ARBA00022448"/>
    </source>
</evidence>
<dbReference type="NCBIfam" id="NF045471">
    <property type="entry name" value="Opp3B"/>
    <property type="match status" value="1"/>
</dbReference>
<dbReference type="CDD" id="cd06261">
    <property type="entry name" value="TM_PBP2"/>
    <property type="match status" value="1"/>
</dbReference>
<keyword evidence="6 7" id="KW-0472">Membrane</keyword>
<feature type="transmembrane region" description="Helical" evidence="7">
    <location>
        <begin position="272"/>
        <end position="298"/>
    </location>
</feature>
<evidence type="ECO:0000256" key="3">
    <source>
        <dbReference type="ARBA" id="ARBA00022475"/>
    </source>
</evidence>
<accession>D4YTP4</accession>
<evidence type="ECO:0000313" key="10">
    <source>
        <dbReference type="Proteomes" id="UP000004069"/>
    </source>
</evidence>
<protein>
    <submittedName>
        <fullName evidence="9">ABC transporter, permease protein</fullName>
    </submittedName>
</protein>
<evidence type="ECO:0000256" key="4">
    <source>
        <dbReference type="ARBA" id="ARBA00022692"/>
    </source>
</evidence>
<dbReference type="AlphaFoldDB" id="D4YTP4"/>
<dbReference type="InterPro" id="IPR035906">
    <property type="entry name" value="MetI-like_sf"/>
</dbReference>
<dbReference type="Proteomes" id="UP000004069">
    <property type="component" value="Unassembled WGS sequence"/>
</dbReference>
<keyword evidence="3" id="KW-1003">Cell membrane</keyword>
<feature type="transmembrane region" description="Helical" evidence="7">
    <location>
        <begin position="100"/>
        <end position="121"/>
    </location>
</feature>
<dbReference type="RefSeq" id="WP_006352057.1">
    <property type="nucleotide sequence ID" value="NZ_ADNY01000032.1"/>
</dbReference>
<organism evidence="9 10">
    <name type="scientific">Lactobacillus amylolyticus DSM 11664</name>
    <dbReference type="NCBI Taxonomy" id="585524"/>
    <lineage>
        <taxon>Bacteria</taxon>
        <taxon>Bacillati</taxon>
        <taxon>Bacillota</taxon>
        <taxon>Bacilli</taxon>
        <taxon>Lactobacillales</taxon>
        <taxon>Lactobacillaceae</taxon>
        <taxon>Lactobacillus</taxon>
    </lineage>
</organism>
<evidence type="ECO:0000256" key="6">
    <source>
        <dbReference type="ARBA" id="ARBA00023136"/>
    </source>
</evidence>
<feature type="transmembrane region" description="Helical" evidence="7">
    <location>
        <begin position="60"/>
        <end position="79"/>
    </location>
</feature>
<name>D4YTP4_9LACO</name>
<evidence type="ECO:0000256" key="5">
    <source>
        <dbReference type="ARBA" id="ARBA00022989"/>
    </source>
</evidence>
<comment type="similarity">
    <text evidence="7">Belongs to the binding-protein-dependent transport system permease family.</text>
</comment>
<comment type="subcellular location">
    <subcellularLocation>
        <location evidence="1 7">Cell membrane</location>
        <topology evidence="1 7">Multi-pass membrane protein</topology>
    </subcellularLocation>
</comment>
<keyword evidence="5 7" id="KW-1133">Transmembrane helix</keyword>
<dbReference type="STRING" id="83683.B1745_00935"/>
<keyword evidence="4 7" id="KW-0812">Transmembrane</keyword>